<evidence type="ECO:0000313" key="1">
    <source>
        <dbReference type="EMBL" id="TCJ95945.1"/>
    </source>
</evidence>
<reference evidence="1 2" key="1">
    <citation type="submission" date="2019-03" db="EMBL/GenBank/DDBJ databases">
        <title>Genomic Encyclopedia of Type Strains, Phase IV (KMG-IV): sequencing the most valuable type-strain genomes for metagenomic binning, comparative biology and taxonomic classification.</title>
        <authorList>
            <person name="Goeker M."/>
        </authorList>
    </citation>
    <scope>NUCLEOTIDE SEQUENCE [LARGE SCALE GENOMIC DNA]</scope>
    <source>
        <strain evidence="1 2">DSM 15534</strain>
    </source>
</reference>
<comment type="caution">
    <text evidence="1">The sequence shown here is derived from an EMBL/GenBank/DDBJ whole genome shotgun (WGS) entry which is preliminary data.</text>
</comment>
<organism evidence="1 2">
    <name type="scientific">Volucribacter psittacicida</name>
    <dbReference type="NCBI Taxonomy" id="203482"/>
    <lineage>
        <taxon>Bacteria</taxon>
        <taxon>Pseudomonadati</taxon>
        <taxon>Pseudomonadota</taxon>
        <taxon>Gammaproteobacteria</taxon>
        <taxon>Pasteurellales</taxon>
        <taxon>Pasteurellaceae</taxon>
        <taxon>Volucribacter</taxon>
    </lineage>
</organism>
<evidence type="ECO:0000313" key="2">
    <source>
        <dbReference type="Proteomes" id="UP000294702"/>
    </source>
</evidence>
<protein>
    <submittedName>
        <fullName evidence="1">Uncharacterized protein</fullName>
    </submittedName>
</protein>
<dbReference type="EMBL" id="SMFT01000005">
    <property type="protein sequence ID" value="TCJ95945.1"/>
    <property type="molecule type" value="Genomic_DNA"/>
</dbReference>
<keyword evidence="2" id="KW-1185">Reference proteome</keyword>
<name>A0A4V2PB38_9PAST</name>
<gene>
    <name evidence="1" type="ORF">EV694_1948</name>
</gene>
<dbReference type="AlphaFoldDB" id="A0A4V2PB38"/>
<proteinExistence type="predicted"/>
<sequence length="46" mass="5251">MHYVISGCSAFGLIYASAKDTTETKRQVLSHNQLYQTLCQQEQTEK</sequence>
<accession>A0A4V2PB38</accession>
<dbReference type="Proteomes" id="UP000294702">
    <property type="component" value="Unassembled WGS sequence"/>
</dbReference>